<dbReference type="PANTHER" id="PTHR30273">
    <property type="entry name" value="PERIPLASMIC SIGNAL SENSOR AND SIGMA FACTOR ACTIVATOR FECR-RELATED"/>
    <property type="match status" value="1"/>
</dbReference>
<organism evidence="4 5">
    <name type="scientific">Maribellus luteus</name>
    <dbReference type="NCBI Taxonomy" id="2305463"/>
    <lineage>
        <taxon>Bacteria</taxon>
        <taxon>Pseudomonadati</taxon>
        <taxon>Bacteroidota</taxon>
        <taxon>Bacteroidia</taxon>
        <taxon>Marinilabiliales</taxon>
        <taxon>Prolixibacteraceae</taxon>
        <taxon>Maribellus</taxon>
    </lineage>
</organism>
<feature type="domain" description="Protein FecR C-terminal" evidence="3">
    <location>
        <begin position="293"/>
        <end position="358"/>
    </location>
</feature>
<dbReference type="RefSeq" id="WP_119436036.1">
    <property type="nucleotide sequence ID" value="NZ_QWGR01000001.1"/>
</dbReference>
<comment type="caution">
    <text evidence="4">The sequence shown here is derived from an EMBL/GenBank/DDBJ whole genome shotgun (WGS) entry which is preliminary data.</text>
</comment>
<evidence type="ECO:0000313" key="5">
    <source>
        <dbReference type="Proteomes" id="UP000265926"/>
    </source>
</evidence>
<dbReference type="InterPro" id="IPR032508">
    <property type="entry name" value="FecR_C"/>
</dbReference>
<dbReference type="Gene3D" id="3.55.50.30">
    <property type="match status" value="1"/>
</dbReference>
<dbReference type="OrthoDB" id="650093at2"/>
<dbReference type="InterPro" id="IPR006860">
    <property type="entry name" value="FecR"/>
</dbReference>
<keyword evidence="5" id="KW-1185">Reference proteome</keyword>
<keyword evidence="1" id="KW-1133">Transmembrane helix</keyword>
<dbReference type="Gene3D" id="2.60.120.1440">
    <property type="match status" value="1"/>
</dbReference>
<dbReference type="FunFam" id="2.60.120.1440:FF:000001">
    <property type="entry name" value="Putative anti-sigma factor"/>
    <property type="match status" value="1"/>
</dbReference>
<feature type="transmembrane region" description="Helical" evidence="1">
    <location>
        <begin position="85"/>
        <end position="111"/>
    </location>
</feature>
<evidence type="ECO:0000259" key="2">
    <source>
        <dbReference type="Pfam" id="PF04773"/>
    </source>
</evidence>
<dbReference type="PIRSF" id="PIRSF018266">
    <property type="entry name" value="FecR"/>
    <property type="match status" value="1"/>
</dbReference>
<dbReference type="GO" id="GO:0016989">
    <property type="term" value="F:sigma factor antagonist activity"/>
    <property type="evidence" value="ECO:0007669"/>
    <property type="project" value="TreeGrafter"/>
</dbReference>
<dbReference type="InterPro" id="IPR012373">
    <property type="entry name" value="Ferrdict_sens_TM"/>
</dbReference>
<keyword evidence="1" id="KW-0812">Transmembrane</keyword>
<evidence type="ECO:0000259" key="3">
    <source>
        <dbReference type="Pfam" id="PF16344"/>
    </source>
</evidence>
<sequence length="363" mass="42016">MSKRIEQLFLAYLEGRISSQDEKFLLEWLKNNPEAVKDYNEFRRIWNMSKMLARLTNEDLEKRWQEIIREIESSPIRRMSPVQRFFYWAPRVAAVFLFGAAFSFFVAYLVFNKPTQNLAFQEINTPAGAKSKITLPDGTVVWLNASSNLKYSSDFGKKGREVELEGEAFFDVETDSSKIFMVRTSELNIKAYGTSFNVKSYPEEGTIETTLLEGKVGVVRDGLNVKENEVLLEPNQRVVYFRKNKPVEETIDAQIEKQATETIKTQKTNKLTYLISKGIDTREFTSWKDGTLFITSESLSELAIKLERKYDVKIHFETEALKKLKFTGSLENETVEQVIEAIGIAAHIDYEIEDRDIWLKEKN</sequence>
<dbReference type="AlphaFoldDB" id="A0A399T2L1"/>
<dbReference type="EMBL" id="QWGR01000001">
    <property type="protein sequence ID" value="RIJ50566.1"/>
    <property type="molecule type" value="Genomic_DNA"/>
</dbReference>
<name>A0A399T2L1_9BACT</name>
<feature type="domain" description="FecR protein" evidence="2">
    <location>
        <begin position="122"/>
        <end position="216"/>
    </location>
</feature>
<reference evidence="4 5" key="1">
    <citation type="submission" date="2018-08" db="EMBL/GenBank/DDBJ databases">
        <title>Pallidiluteibacterium maritimus gen. nov., sp. nov., isolated from coastal sediment.</title>
        <authorList>
            <person name="Zhou L.Y."/>
        </authorList>
    </citation>
    <scope>NUCLEOTIDE SEQUENCE [LARGE SCALE GENOMIC DNA]</scope>
    <source>
        <strain evidence="4 5">XSD2</strain>
    </source>
</reference>
<keyword evidence="1" id="KW-0472">Membrane</keyword>
<dbReference type="Pfam" id="PF04773">
    <property type="entry name" value="FecR"/>
    <property type="match status" value="1"/>
</dbReference>
<dbReference type="Proteomes" id="UP000265926">
    <property type="component" value="Unassembled WGS sequence"/>
</dbReference>
<accession>A0A399T2L1</accession>
<proteinExistence type="predicted"/>
<dbReference type="PANTHER" id="PTHR30273:SF2">
    <property type="entry name" value="PROTEIN FECR"/>
    <property type="match status" value="1"/>
</dbReference>
<protein>
    <submittedName>
        <fullName evidence="4">FecR family protein</fullName>
    </submittedName>
</protein>
<evidence type="ECO:0000313" key="4">
    <source>
        <dbReference type="EMBL" id="RIJ50566.1"/>
    </source>
</evidence>
<evidence type="ECO:0000256" key="1">
    <source>
        <dbReference type="SAM" id="Phobius"/>
    </source>
</evidence>
<dbReference type="Pfam" id="PF16344">
    <property type="entry name" value="FecR_C"/>
    <property type="match status" value="1"/>
</dbReference>
<gene>
    <name evidence="4" type="ORF">D1614_01110</name>
</gene>